<protein>
    <submittedName>
        <fullName evidence="3">Solute carrier organic anion transporter family member 4A1</fullName>
    </submittedName>
</protein>
<organism evidence="3 4">
    <name type="scientific">Thelohanellus kitauei</name>
    <name type="common">Myxosporean</name>
    <dbReference type="NCBI Taxonomy" id="669202"/>
    <lineage>
        <taxon>Eukaryota</taxon>
        <taxon>Metazoa</taxon>
        <taxon>Cnidaria</taxon>
        <taxon>Myxozoa</taxon>
        <taxon>Myxosporea</taxon>
        <taxon>Bivalvulida</taxon>
        <taxon>Platysporina</taxon>
        <taxon>Myxobolidae</taxon>
        <taxon>Thelohanellus</taxon>
    </lineage>
</organism>
<evidence type="ECO:0000256" key="2">
    <source>
        <dbReference type="SAM" id="Phobius"/>
    </source>
</evidence>
<feature type="transmembrane region" description="Helical" evidence="2">
    <location>
        <begin position="187"/>
        <end position="209"/>
    </location>
</feature>
<feature type="transmembrane region" description="Helical" evidence="2">
    <location>
        <begin position="281"/>
        <end position="304"/>
    </location>
</feature>
<comment type="caution">
    <text evidence="3">The sequence shown here is derived from an EMBL/GenBank/DDBJ whole genome shotgun (WGS) entry which is preliminary data.</text>
</comment>
<dbReference type="InterPro" id="IPR036259">
    <property type="entry name" value="MFS_trans_sf"/>
</dbReference>
<dbReference type="PANTHER" id="PTHR11388:SF100">
    <property type="entry name" value="SOLUTE CARRIER ORGANIC ANION TRANSPORTER FAMILY MEMBER 4A1"/>
    <property type="match status" value="1"/>
</dbReference>
<gene>
    <name evidence="3" type="ORF">RF11_01843</name>
</gene>
<keyword evidence="1" id="KW-1015">Disulfide bond</keyword>
<feature type="transmembrane region" description="Helical" evidence="2">
    <location>
        <begin position="30"/>
        <end position="55"/>
    </location>
</feature>
<dbReference type="SUPFAM" id="SSF103473">
    <property type="entry name" value="MFS general substrate transporter"/>
    <property type="match status" value="1"/>
</dbReference>
<proteinExistence type="predicted"/>
<keyword evidence="4" id="KW-1185">Reference proteome</keyword>
<feature type="transmembrane region" description="Helical" evidence="2">
    <location>
        <begin position="229"/>
        <end position="260"/>
    </location>
</feature>
<dbReference type="InterPro" id="IPR004156">
    <property type="entry name" value="OATP"/>
</dbReference>
<dbReference type="GO" id="GO:0043252">
    <property type="term" value="P:sodium-independent organic anion transport"/>
    <property type="evidence" value="ECO:0007669"/>
    <property type="project" value="TreeGrafter"/>
</dbReference>
<feature type="transmembrane region" description="Helical" evidence="2">
    <location>
        <begin position="94"/>
        <end position="115"/>
    </location>
</feature>
<feature type="transmembrane region" description="Helical" evidence="2">
    <location>
        <begin position="150"/>
        <end position="175"/>
    </location>
</feature>
<accession>A0A0C2MN97</accession>
<dbReference type="PANTHER" id="PTHR11388">
    <property type="entry name" value="ORGANIC ANION TRANSPORTER"/>
    <property type="match status" value="1"/>
</dbReference>
<name>A0A0C2MN97_THEKT</name>
<keyword evidence="2" id="KW-0812">Transmembrane</keyword>
<evidence type="ECO:0000256" key="1">
    <source>
        <dbReference type="ARBA" id="ARBA00023157"/>
    </source>
</evidence>
<evidence type="ECO:0000313" key="4">
    <source>
        <dbReference type="Proteomes" id="UP000031668"/>
    </source>
</evidence>
<keyword evidence="2" id="KW-0472">Membrane</keyword>
<dbReference type="EMBL" id="JWZT01004773">
    <property type="protein sequence ID" value="KII63096.1"/>
    <property type="molecule type" value="Genomic_DNA"/>
</dbReference>
<reference evidence="3 4" key="1">
    <citation type="journal article" date="2014" name="Genome Biol. Evol.">
        <title>The genome of the myxosporean Thelohanellus kitauei shows adaptations to nutrient acquisition within its fish host.</title>
        <authorList>
            <person name="Yang Y."/>
            <person name="Xiong J."/>
            <person name="Zhou Z."/>
            <person name="Huo F."/>
            <person name="Miao W."/>
            <person name="Ran C."/>
            <person name="Liu Y."/>
            <person name="Zhang J."/>
            <person name="Feng J."/>
            <person name="Wang M."/>
            <person name="Wang M."/>
            <person name="Wang L."/>
            <person name="Yao B."/>
        </authorList>
    </citation>
    <scope>NUCLEOTIDE SEQUENCE [LARGE SCALE GENOMIC DNA]</scope>
    <source>
        <strain evidence="3">Wuqing</strain>
    </source>
</reference>
<dbReference type="Proteomes" id="UP000031668">
    <property type="component" value="Unassembled WGS sequence"/>
</dbReference>
<sequence length="386" mass="43990">MINTEISKKSEKKANVFQNKQIKNARYAQLVILYFTVTIQSAIVTSAFSVSISAIVKAFKLSNLFVLVVLSIYHILLGLCSIPLTRFANRYKQMYISLGTLLVCYGGIIFILPVISKSRQIGVDIQSTLCTESSKNVIGKKDQRQSSRLILIYLGYALIGIGSAFFSTISVKFIMETFEKSRRQLLTSIYFFCQVLGTFSIFVFSRYYLTIPMIAWKKQEAQMLPEDDIWIGAYWLPYLIGSCLLFVLMICNTIVSRIVARNSVSNRFKKSSSSIYSTSDFMRGSIKILGNFQLLVLILAYSFINLAKNSLSSYLQVYLEIQFHVPSNKASFYGGIPAITTGVYYYEEISSKQQKIALCKHCNRNHQFRLFNVFIFPLRFATDQRS</sequence>
<dbReference type="AlphaFoldDB" id="A0A0C2MN97"/>
<keyword evidence="2" id="KW-1133">Transmembrane helix</keyword>
<evidence type="ECO:0000313" key="3">
    <source>
        <dbReference type="EMBL" id="KII63096.1"/>
    </source>
</evidence>
<feature type="transmembrane region" description="Helical" evidence="2">
    <location>
        <begin position="61"/>
        <end position="82"/>
    </location>
</feature>
<dbReference type="Gene3D" id="1.20.1250.20">
    <property type="entry name" value="MFS general substrate transporter like domains"/>
    <property type="match status" value="1"/>
</dbReference>
<dbReference type="GO" id="GO:0016323">
    <property type="term" value="C:basolateral plasma membrane"/>
    <property type="evidence" value="ECO:0007669"/>
    <property type="project" value="TreeGrafter"/>
</dbReference>
<dbReference type="Pfam" id="PF03137">
    <property type="entry name" value="OATP"/>
    <property type="match status" value="1"/>
</dbReference>
<dbReference type="OrthoDB" id="5959811at2759"/>
<dbReference type="GO" id="GO:0015347">
    <property type="term" value="F:sodium-independent organic anion transmembrane transporter activity"/>
    <property type="evidence" value="ECO:0007669"/>
    <property type="project" value="TreeGrafter"/>
</dbReference>